<dbReference type="RefSeq" id="WP_368644630.1">
    <property type="nucleotide sequence ID" value="NZ_CP158256.1"/>
</dbReference>
<dbReference type="REBASE" id="857629">
    <property type="entry name" value="Cgi4ORF6695P"/>
</dbReference>
<proteinExistence type="predicted"/>
<feature type="domain" description="HNH nuclease" evidence="1">
    <location>
        <begin position="198"/>
        <end position="251"/>
    </location>
</feature>
<dbReference type="AlphaFoldDB" id="A0AB39DJZ8"/>
<organism evidence="2">
    <name type="scientific">Castellaniella ginsengisoli</name>
    <dbReference type="NCBI Taxonomy" id="546114"/>
    <lineage>
        <taxon>Bacteria</taxon>
        <taxon>Pseudomonadati</taxon>
        <taxon>Pseudomonadota</taxon>
        <taxon>Betaproteobacteria</taxon>
        <taxon>Burkholderiales</taxon>
        <taxon>Alcaligenaceae</taxon>
        <taxon>Castellaniella</taxon>
    </lineage>
</organism>
<sequence>MKAVFDTKPTSVYDDDISRHYHFPRRYLSLVNQCVDDWVVLRRPRADGGNLAYFATAKILRVEPDFTAVGMSYARLIDFLEFDELVAWRENGRYAEEALRSMPQAQVGVYLRGRSVRLISDADFSDLIARGLKKTFDPDNADRFELPRAPLLEAAEAAEGSEEPAGERAWKIQRALTNRVVREANFRQLVCEAYDNRCAITGLRIADGNGRTEAQAAHIWAVADGGPDVVQNGLALSGTVHWLFDRHLISLTDDYRLLMVSDKVPAELRALCVPAGEAIHLPADPKRHPHPGYIARHRAIFNARNEDMC</sequence>
<keyword evidence="2" id="KW-0378">Hydrolase</keyword>
<evidence type="ECO:0000259" key="1">
    <source>
        <dbReference type="Pfam" id="PF13391"/>
    </source>
</evidence>
<dbReference type="InterPro" id="IPR003615">
    <property type="entry name" value="HNH_nuc"/>
</dbReference>
<gene>
    <name evidence="2" type="ORF">ABRZ01_06715</name>
</gene>
<reference evidence="2" key="1">
    <citation type="submission" date="2024-05" db="EMBL/GenBank/DDBJ databases">
        <authorList>
            <person name="Luo Y.-C."/>
            <person name="Nicholds J."/>
            <person name="Mortimer T."/>
            <person name="Maboni G."/>
        </authorList>
    </citation>
    <scope>NUCLEOTIDE SEQUENCE</scope>
    <source>
        <strain evidence="2">150964</strain>
    </source>
</reference>
<keyword evidence="2" id="KW-0540">Nuclease</keyword>
<keyword evidence="2" id="KW-0255">Endonuclease</keyword>
<evidence type="ECO:0000313" key="2">
    <source>
        <dbReference type="EMBL" id="XDJ54171.1"/>
    </source>
</evidence>
<dbReference type="GO" id="GO:0004519">
    <property type="term" value="F:endonuclease activity"/>
    <property type="evidence" value="ECO:0007669"/>
    <property type="project" value="UniProtKB-KW"/>
</dbReference>
<protein>
    <submittedName>
        <fullName evidence="2">HNH endonuclease</fullName>
    </submittedName>
</protein>
<dbReference type="Pfam" id="PF13391">
    <property type="entry name" value="HNH_2"/>
    <property type="match status" value="1"/>
</dbReference>
<accession>A0AB39DJZ8</accession>
<dbReference type="EMBL" id="CP158256">
    <property type="protein sequence ID" value="XDJ54171.1"/>
    <property type="molecule type" value="Genomic_DNA"/>
</dbReference>
<name>A0AB39DJZ8_9BURK</name>